<feature type="domain" description="N-acetyltransferase" evidence="3">
    <location>
        <begin position="3"/>
        <end position="153"/>
    </location>
</feature>
<dbReference type="SUPFAM" id="SSF55729">
    <property type="entry name" value="Acyl-CoA N-acyltransferases (Nat)"/>
    <property type="match status" value="1"/>
</dbReference>
<gene>
    <name evidence="4" type="ORF">BACCIP111895_00070</name>
</gene>
<dbReference type="RefSeq" id="WP_248733303.1">
    <property type="nucleotide sequence ID" value="NZ_CALBWS010000001.1"/>
</dbReference>
<accession>A0ABM9EK32</accession>
<dbReference type="InterPro" id="IPR050680">
    <property type="entry name" value="YpeA/RimI_acetyltransf"/>
</dbReference>
<dbReference type="PANTHER" id="PTHR43420">
    <property type="entry name" value="ACETYLTRANSFERASE"/>
    <property type="match status" value="1"/>
</dbReference>
<dbReference type="Proteomes" id="UP000838308">
    <property type="component" value="Unassembled WGS sequence"/>
</dbReference>
<keyword evidence="5" id="KW-1185">Reference proteome</keyword>
<evidence type="ECO:0000256" key="2">
    <source>
        <dbReference type="ARBA" id="ARBA00023315"/>
    </source>
</evidence>
<evidence type="ECO:0000313" key="4">
    <source>
        <dbReference type="EMBL" id="CAH2712937.1"/>
    </source>
</evidence>
<evidence type="ECO:0000259" key="3">
    <source>
        <dbReference type="PROSITE" id="PS51186"/>
    </source>
</evidence>
<dbReference type="EMBL" id="CALBWS010000001">
    <property type="protein sequence ID" value="CAH2712937.1"/>
    <property type="molecule type" value="Genomic_DNA"/>
</dbReference>
<keyword evidence="1" id="KW-0808">Transferase</keyword>
<sequence length="283" mass="32614">MRITFKKLTECTIQDAIMAWNKGFEDYFVKMEMTPELFFNRLENEGLSLTHSFVAFDQEEPVAIVLNGFRVIKGKKTAWNGGTGIAVNYRGKGVSRLIMEEALKIYSEEGSEVATLEAIKENERAIRLYERFGYQITDSLVYLSGFPEVKEISILAKSIRPEQLSAFPFYNENVAWQCQWQSVKSGEAQIYFDKDRNPLGYSLFKRVWNQEGQLEKVFLFQFELFCEVTEESIQAVFASISEGERNPVCFITINASLSNPVIQYLMDHGFKKTTEQVQMVKKL</sequence>
<dbReference type="InterPro" id="IPR016181">
    <property type="entry name" value="Acyl_CoA_acyltransferase"/>
</dbReference>
<dbReference type="Gene3D" id="3.40.630.30">
    <property type="match status" value="1"/>
</dbReference>
<keyword evidence="2" id="KW-0012">Acyltransferase</keyword>
<reference evidence="4" key="1">
    <citation type="submission" date="2022-04" db="EMBL/GenBank/DDBJ databases">
        <authorList>
            <person name="Criscuolo A."/>
        </authorList>
    </citation>
    <scope>NUCLEOTIDE SEQUENCE</scope>
    <source>
        <strain evidence="4">CIP111895</strain>
    </source>
</reference>
<dbReference type="InterPro" id="IPR000182">
    <property type="entry name" value="GNAT_dom"/>
</dbReference>
<organism evidence="4 5">
    <name type="scientific">Neobacillus rhizosphaerae</name>
    <dbReference type="NCBI Taxonomy" id="2880965"/>
    <lineage>
        <taxon>Bacteria</taxon>
        <taxon>Bacillati</taxon>
        <taxon>Bacillota</taxon>
        <taxon>Bacilli</taxon>
        <taxon>Bacillales</taxon>
        <taxon>Bacillaceae</taxon>
        <taxon>Neobacillus</taxon>
    </lineage>
</organism>
<evidence type="ECO:0000313" key="5">
    <source>
        <dbReference type="Proteomes" id="UP000838308"/>
    </source>
</evidence>
<dbReference type="Pfam" id="PF00583">
    <property type="entry name" value="Acetyltransf_1"/>
    <property type="match status" value="1"/>
</dbReference>
<evidence type="ECO:0000256" key="1">
    <source>
        <dbReference type="ARBA" id="ARBA00022679"/>
    </source>
</evidence>
<dbReference type="PANTHER" id="PTHR43420:SF47">
    <property type="entry name" value="N-ACETYLTRANSFERASE DOMAIN-CONTAINING PROTEIN"/>
    <property type="match status" value="1"/>
</dbReference>
<comment type="caution">
    <text evidence="4">The sequence shown here is derived from an EMBL/GenBank/DDBJ whole genome shotgun (WGS) entry which is preliminary data.</text>
</comment>
<name>A0ABM9EK32_9BACI</name>
<dbReference type="CDD" id="cd04301">
    <property type="entry name" value="NAT_SF"/>
    <property type="match status" value="1"/>
</dbReference>
<dbReference type="PROSITE" id="PS51186">
    <property type="entry name" value="GNAT"/>
    <property type="match status" value="1"/>
</dbReference>
<protein>
    <recommendedName>
        <fullName evidence="3">N-acetyltransferase domain-containing protein</fullName>
    </recommendedName>
</protein>
<proteinExistence type="predicted"/>